<keyword evidence="1" id="KW-0175">Coiled coil</keyword>
<feature type="coiled-coil region" evidence="1">
    <location>
        <begin position="173"/>
        <end position="231"/>
    </location>
</feature>
<sequence length="451" mass="49605">MGACASMLGLGFSKNDAPALIEAPFPSSSNEPLSVPSHGGVVGASEVQNEALLLADETDMNQSENNDGTEGNNVTLFPELQNDDPKRHSLGILLQESDSPKNDGENKVEAVSVKENHSSVTVKNMAEFLSIKDIRPSAPATNMVKVNQVDCVEEEKHSSEVENKLVEVTSIEEEEHSSEVENKLGKIKSVEEEKHSSEVENKLVEIKSVEEEKHSSEVENKLVEIKSVEEERHSSEVENKLVEVTSIEVEKHSSKVENKLVEFTSVEEEKHSSEAENKLVEITSVEEEKHSSETEKNVTEVAVEGDCTEVEVKNPESTILILEGKIDESVEKKAAADLADIMISENGIQKKEPRENYNGEVSKAVVFEDEEDIHIGVMEVEASEKPNADKEVSEVFEVSEKSIQAKKPSNELQNQSSVETESKSRNSSEESKSVIMQSLGLEANPAKKDVE</sequence>
<dbReference type="OMA" id="DDMLDMS"/>
<organism evidence="3 4">
    <name type="scientific">Zostera marina</name>
    <name type="common">Eelgrass</name>
    <dbReference type="NCBI Taxonomy" id="29655"/>
    <lineage>
        <taxon>Eukaryota</taxon>
        <taxon>Viridiplantae</taxon>
        <taxon>Streptophyta</taxon>
        <taxon>Embryophyta</taxon>
        <taxon>Tracheophyta</taxon>
        <taxon>Spermatophyta</taxon>
        <taxon>Magnoliopsida</taxon>
        <taxon>Liliopsida</taxon>
        <taxon>Zosteraceae</taxon>
        <taxon>Zostera</taxon>
    </lineage>
</organism>
<reference evidence="4" key="1">
    <citation type="journal article" date="2016" name="Nature">
        <title>The genome of the seagrass Zostera marina reveals angiosperm adaptation to the sea.</title>
        <authorList>
            <person name="Olsen J.L."/>
            <person name="Rouze P."/>
            <person name="Verhelst B."/>
            <person name="Lin Y.-C."/>
            <person name="Bayer T."/>
            <person name="Collen J."/>
            <person name="Dattolo E."/>
            <person name="De Paoli E."/>
            <person name="Dittami S."/>
            <person name="Maumus F."/>
            <person name="Michel G."/>
            <person name="Kersting A."/>
            <person name="Lauritano C."/>
            <person name="Lohaus R."/>
            <person name="Toepel M."/>
            <person name="Tonon T."/>
            <person name="Vanneste K."/>
            <person name="Amirebrahimi M."/>
            <person name="Brakel J."/>
            <person name="Bostroem C."/>
            <person name="Chovatia M."/>
            <person name="Grimwood J."/>
            <person name="Jenkins J.W."/>
            <person name="Jueterbock A."/>
            <person name="Mraz A."/>
            <person name="Stam W.T."/>
            <person name="Tice H."/>
            <person name="Bornberg-Bauer E."/>
            <person name="Green P.J."/>
            <person name="Pearson G.A."/>
            <person name="Procaccini G."/>
            <person name="Duarte C.M."/>
            <person name="Schmutz J."/>
            <person name="Reusch T.B.H."/>
            <person name="Van de Peer Y."/>
        </authorList>
    </citation>
    <scope>NUCLEOTIDE SEQUENCE [LARGE SCALE GENOMIC DNA]</scope>
    <source>
        <strain evidence="4">cv. Finnish</strain>
    </source>
</reference>
<dbReference type="AlphaFoldDB" id="A0A0K9NXM8"/>
<evidence type="ECO:0000313" key="3">
    <source>
        <dbReference type="EMBL" id="KMZ60675.1"/>
    </source>
</evidence>
<dbReference type="EMBL" id="LFYR01001587">
    <property type="protein sequence ID" value="KMZ60675.1"/>
    <property type="molecule type" value="Genomic_DNA"/>
</dbReference>
<dbReference type="Proteomes" id="UP000036987">
    <property type="component" value="Unassembled WGS sequence"/>
</dbReference>
<feature type="compositionally biased region" description="Basic and acidic residues" evidence="2">
    <location>
        <begin position="382"/>
        <end position="393"/>
    </location>
</feature>
<evidence type="ECO:0000256" key="2">
    <source>
        <dbReference type="SAM" id="MobiDB-lite"/>
    </source>
</evidence>
<gene>
    <name evidence="3" type="ORF">ZOSMA_57G00100</name>
</gene>
<protein>
    <submittedName>
        <fullName evidence="3">Uncharacterized protein</fullName>
    </submittedName>
</protein>
<name>A0A0K9NXM8_ZOSMR</name>
<evidence type="ECO:0000313" key="4">
    <source>
        <dbReference type="Proteomes" id="UP000036987"/>
    </source>
</evidence>
<proteinExistence type="predicted"/>
<accession>A0A0K9NXM8</accession>
<keyword evidence="4" id="KW-1185">Reference proteome</keyword>
<evidence type="ECO:0000256" key="1">
    <source>
        <dbReference type="SAM" id="Coils"/>
    </source>
</evidence>
<feature type="region of interest" description="Disordered" evidence="2">
    <location>
        <begin position="379"/>
        <end position="451"/>
    </location>
</feature>
<feature type="compositionally biased region" description="Basic and acidic residues" evidence="2">
    <location>
        <begin position="420"/>
        <end position="432"/>
    </location>
</feature>
<comment type="caution">
    <text evidence="3">The sequence shown here is derived from an EMBL/GenBank/DDBJ whole genome shotgun (WGS) entry which is preliminary data.</text>
</comment>